<dbReference type="GO" id="GO:0015833">
    <property type="term" value="P:peptide transport"/>
    <property type="evidence" value="ECO:0007669"/>
    <property type="project" value="InterPro"/>
</dbReference>
<dbReference type="Gene3D" id="3.40.50.300">
    <property type="entry name" value="P-loop containing nucleotide triphosphate hydrolases"/>
    <property type="match status" value="1"/>
</dbReference>
<dbReference type="SUPFAM" id="SSF90123">
    <property type="entry name" value="ABC transporter transmembrane region"/>
    <property type="match status" value="1"/>
</dbReference>
<dbReference type="InterPro" id="IPR005898">
    <property type="entry name" value="Cyc_pep_transpt_SyrD/YojI"/>
</dbReference>
<dbReference type="SUPFAM" id="SSF52540">
    <property type="entry name" value="P-loop containing nucleoside triphosphate hydrolases"/>
    <property type="match status" value="1"/>
</dbReference>
<evidence type="ECO:0008006" key="13">
    <source>
        <dbReference type="Google" id="ProtNLM"/>
    </source>
</evidence>
<feature type="transmembrane region" description="Helical" evidence="8">
    <location>
        <begin position="15"/>
        <end position="37"/>
    </location>
</feature>
<keyword evidence="4" id="KW-0067">ATP-binding</keyword>
<feature type="compositionally biased region" description="Polar residues" evidence="7">
    <location>
        <begin position="567"/>
        <end position="584"/>
    </location>
</feature>
<dbReference type="GO" id="GO:1904680">
    <property type="term" value="F:peptide transmembrane transporter activity"/>
    <property type="evidence" value="ECO:0007669"/>
    <property type="project" value="InterPro"/>
</dbReference>
<feature type="transmembrane region" description="Helical" evidence="8">
    <location>
        <begin position="165"/>
        <end position="187"/>
    </location>
</feature>
<comment type="subcellular location">
    <subcellularLocation>
        <location evidence="1">Cell membrane</location>
        <topology evidence="1">Multi-pass membrane protein</topology>
    </subcellularLocation>
</comment>
<evidence type="ECO:0000256" key="1">
    <source>
        <dbReference type="ARBA" id="ARBA00004651"/>
    </source>
</evidence>
<proteinExistence type="predicted"/>
<dbReference type="PANTHER" id="PTHR24221:SF654">
    <property type="entry name" value="ATP-BINDING CASSETTE SUB-FAMILY B MEMBER 6"/>
    <property type="match status" value="1"/>
</dbReference>
<reference evidence="11 12" key="1">
    <citation type="journal article" date="2015" name="BMC Genomics">
        <title>Genome mining reveals unlocked bioactive potential of marine Gram-negative bacteria.</title>
        <authorList>
            <person name="Machado H."/>
            <person name="Sonnenschein E.C."/>
            <person name="Melchiorsen J."/>
            <person name="Gram L."/>
        </authorList>
    </citation>
    <scope>NUCLEOTIDE SEQUENCE [LARGE SCALE GENOMIC DNA]</scope>
    <source>
        <strain evidence="11 12">S4054</strain>
    </source>
</reference>
<dbReference type="SMART" id="SM00382">
    <property type="entry name" value="AAA"/>
    <property type="match status" value="1"/>
</dbReference>
<dbReference type="PANTHER" id="PTHR24221">
    <property type="entry name" value="ATP-BINDING CASSETTE SUB-FAMILY B"/>
    <property type="match status" value="1"/>
</dbReference>
<dbReference type="PATRIC" id="fig|1129367.4.peg.204"/>
<feature type="transmembrane region" description="Helical" evidence="8">
    <location>
        <begin position="134"/>
        <end position="159"/>
    </location>
</feature>
<dbReference type="NCBIfam" id="TIGR01194">
    <property type="entry name" value="cyc_pep_trnsptr"/>
    <property type="match status" value="1"/>
</dbReference>
<name>A0A0F6AHM9_9GAMM</name>
<dbReference type="InterPro" id="IPR011527">
    <property type="entry name" value="ABC1_TM_dom"/>
</dbReference>
<dbReference type="GO" id="GO:0016887">
    <property type="term" value="F:ATP hydrolysis activity"/>
    <property type="evidence" value="ECO:0007669"/>
    <property type="project" value="InterPro"/>
</dbReference>
<evidence type="ECO:0000256" key="7">
    <source>
        <dbReference type="SAM" id="MobiDB-lite"/>
    </source>
</evidence>
<dbReference type="EMBL" id="AUXW01000009">
    <property type="protein sequence ID" value="KKE85717.1"/>
    <property type="molecule type" value="Genomic_DNA"/>
</dbReference>
<feature type="transmembrane region" description="Helical" evidence="8">
    <location>
        <begin position="57"/>
        <end position="80"/>
    </location>
</feature>
<dbReference type="GO" id="GO:0005886">
    <property type="term" value="C:plasma membrane"/>
    <property type="evidence" value="ECO:0007669"/>
    <property type="project" value="UniProtKB-SubCell"/>
</dbReference>
<dbReference type="Pfam" id="PF00005">
    <property type="entry name" value="ABC_tran"/>
    <property type="match status" value="1"/>
</dbReference>
<dbReference type="InterPro" id="IPR036640">
    <property type="entry name" value="ABC1_TM_sf"/>
</dbReference>
<evidence type="ECO:0000313" key="12">
    <source>
        <dbReference type="Proteomes" id="UP000033434"/>
    </source>
</evidence>
<keyword evidence="5 8" id="KW-1133">Transmembrane helix</keyword>
<dbReference type="InterPro" id="IPR027417">
    <property type="entry name" value="P-loop_NTPase"/>
</dbReference>
<evidence type="ECO:0000256" key="2">
    <source>
        <dbReference type="ARBA" id="ARBA00022692"/>
    </source>
</evidence>
<dbReference type="PROSITE" id="PS50893">
    <property type="entry name" value="ABC_TRANSPORTER_2"/>
    <property type="match status" value="1"/>
</dbReference>
<protein>
    <recommendedName>
        <fullName evidence="13">Cyclic peptide transporter</fullName>
    </recommendedName>
</protein>
<dbReference type="GO" id="GO:0034040">
    <property type="term" value="F:ATPase-coupled lipid transmembrane transporter activity"/>
    <property type="evidence" value="ECO:0007669"/>
    <property type="project" value="TreeGrafter"/>
</dbReference>
<feature type="domain" description="ABC transporter" evidence="9">
    <location>
        <begin position="340"/>
        <end position="569"/>
    </location>
</feature>
<evidence type="ECO:0000256" key="4">
    <source>
        <dbReference type="ARBA" id="ARBA00022840"/>
    </source>
</evidence>
<organism evidence="11 12">
    <name type="scientific">Pseudoalteromonas luteoviolacea S4054</name>
    <dbReference type="NCBI Taxonomy" id="1129367"/>
    <lineage>
        <taxon>Bacteria</taxon>
        <taxon>Pseudomonadati</taxon>
        <taxon>Pseudomonadota</taxon>
        <taxon>Gammaproteobacteria</taxon>
        <taxon>Alteromonadales</taxon>
        <taxon>Pseudoalteromonadaceae</taxon>
        <taxon>Pseudoalteromonas</taxon>
    </lineage>
</organism>
<dbReference type="PROSITE" id="PS50929">
    <property type="entry name" value="ABC_TM1F"/>
    <property type="match status" value="1"/>
</dbReference>
<dbReference type="AlphaFoldDB" id="A0A0F6AHM9"/>
<dbReference type="InterPro" id="IPR003593">
    <property type="entry name" value="AAA+_ATPase"/>
</dbReference>
<dbReference type="GO" id="GO:0005524">
    <property type="term" value="F:ATP binding"/>
    <property type="evidence" value="ECO:0007669"/>
    <property type="project" value="UniProtKB-KW"/>
</dbReference>
<dbReference type="RefSeq" id="WP_063881483.1">
    <property type="nucleotide sequence ID" value="NZ_AUXW01000009.1"/>
</dbReference>
<gene>
    <name evidence="11" type="ORF">N479_24985</name>
</gene>
<keyword evidence="6 8" id="KW-0472">Membrane</keyword>
<feature type="domain" description="ABC transmembrane type-1" evidence="10">
    <location>
        <begin position="16"/>
        <end position="306"/>
    </location>
</feature>
<evidence type="ECO:0000256" key="5">
    <source>
        <dbReference type="ARBA" id="ARBA00022989"/>
    </source>
</evidence>
<sequence>MSTLSTFSKKAPNRVFIAISLGAFAGIFYAALIPLVLSTITPDSSGLETTNSVQSFWLFDVIDYKMAGLYLASCLLILIMRSVSEIMLIRVSSEVSKDIRKKFYQRIANAPLSEIERIGSAKLIGSINIDVPRIVAGGTVLPTLLISAITLLGMLSFLMYLNMDVFILVMMAIVIGAISYQVPMYIGGRIFQFSREKHDELQHSIRGLIYGAKELKLDARKRALFFDQSLMTREEQILQNDKKANTIIRTTMSFGDLICFFVIGAISFIFINYYSISKEELVGVIMALLYVTGPVAVMLSMVPTLTIASISYKKLMKLLDEIPNEGCHDAEVEIAQWDELKFSDIKYQYPSNNDEPGFEVGPLNFGIRKGEVTFIIGGNGSGKSTMSKLLTMHYRPTAGSVYFGDTKVTADNIVSLRNKIGAIYSDYHLFDELLMELSDDVIDTAQRYLEMLQISHKVKIVDGKFTTIDLSDGQRKRLALLVALLEEKELYLFDEWAADQDPEFKDVFYREILTNMKKAGKAVIVISHDDAYFGTADNILVMNNGKLRQSKDDSKILRELGQKAANDKSQTSTLESNNNTNIGEQSRDALAL</sequence>
<dbReference type="Gene3D" id="1.20.1560.10">
    <property type="entry name" value="ABC transporter type 1, transmembrane domain"/>
    <property type="match status" value="1"/>
</dbReference>
<evidence type="ECO:0000259" key="9">
    <source>
        <dbReference type="PROSITE" id="PS50893"/>
    </source>
</evidence>
<feature type="transmembrane region" description="Helical" evidence="8">
    <location>
        <begin position="282"/>
        <end position="308"/>
    </location>
</feature>
<dbReference type="InterPro" id="IPR039421">
    <property type="entry name" value="Type_1_exporter"/>
</dbReference>
<dbReference type="InterPro" id="IPR003439">
    <property type="entry name" value="ABC_transporter-like_ATP-bd"/>
</dbReference>
<evidence type="ECO:0000313" key="11">
    <source>
        <dbReference type="EMBL" id="KKE85717.1"/>
    </source>
</evidence>
<dbReference type="Proteomes" id="UP000033434">
    <property type="component" value="Unassembled WGS sequence"/>
</dbReference>
<feature type="transmembrane region" description="Helical" evidence="8">
    <location>
        <begin position="257"/>
        <end position="276"/>
    </location>
</feature>
<accession>A0A0F6AHM9</accession>
<feature type="region of interest" description="Disordered" evidence="7">
    <location>
        <begin position="562"/>
        <end position="592"/>
    </location>
</feature>
<evidence type="ECO:0000256" key="6">
    <source>
        <dbReference type="ARBA" id="ARBA00023136"/>
    </source>
</evidence>
<evidence type="ECO:0000259" key="10">
    <source>
        <dbReference type="PROSITE" id="PS50929"/>
    </source>
</evidence>
<comment type="caution">
    <text evidence="11">The sequence shown here is derived from an EMBL/GenBank/DDBJ whole genome shotgun (WGS) entry which is preliminary data.</text>
</comment>
<keyword evidence="3" id="KW-0547">Nucleotide-binding</keyword>
<dbReference type="GO" id="GO:0140359">
    <property type="term" value="F:ABC-type transporter activity"/>
    <property type="evidence" value="ECO:0007669"/>
    <property type="project" value="InterPro"/>
</dbReference>
<evidence type="ECO:0000256" key="3">
    <source>
        <dbReference type="ARBA" id="ARBA00022741"/>
    </source>
</evidence>
<evidence type="ECO:0000256" key="8">
    <source>
        <dbReference type="SAM" id="Phobius"/>
    </source>
</evidence>
<keyword evidence="2 8" id="KW-0812">Transmembrane</keyword>